<name>A0A2R6VZX3_MARPO</name>
<dbReference type="Gramene" id="Mp8g04480.1">
    <property type="protein sequence ID" value="Mp8g04480.1.cds1"/>
    <property type="gene ID" value="Mp8g04480"/>
</dbReference>
<evidence type="ECO:0000313" key="1">
    <source>
        <dbReference type="EMBL" id="PTQ27156.1"/>
    </source>
</evidence>
<organism evidence="1 2">
    <name type="scientific">Marchantia polymorpha</name>
    <name type="common">Common liverwort</name>
    <name type="synonym">Marchantia aquatica</name>
    <dbReference type="NCBI Taxonomy" id="3197"/>
    <lineage>
        <taxon>Eukaryota</taxon>
        <taxon>Viridiplantae</taxon>
        <taxon>Streptophyta</taxon>
        <taxon>Embryophyta</taxon>
        <taxon>Marchantiophyta</taxon>
        <taxon>Marchantiopsida</taxon>
        <taxon>Marchantiidae</taxon>
        <taxon>Marchantiales</taxon>
        <taxon>Marchantiaceae</taxon>
        <taxon>Marchantia</taxon>
    </lineage>
</organism>
<dbReference type="AlphaFoldDB" id="A0A2R6VZX3"/>
<gene>
    <name evidence="1" type="ORF">MARPO_0216s0002</name>
</gene>
<reference evidence="2" key="1">
    <citation type="journal article" date="2017" name="Cell">
        <title>Insights into land plant evolution garnered from the Marchantia polymorpha genome.</title>
        <authorList>
            <person name="Bowman J.L."/>
            <person name="Kohchi T."/>
            <person name="Yamato K.T."/>
            <person name="Jenkins J."/>
            <person name="Shu S."/>
            <person name="Ishizaki K."/>
            <person name="Yamaoka S."/>
            <person name="Nishihama R."/>
            <person name="Nakamura Y."/>
            <person name="Berger F."/>
            <person name="Adam C."/>
            <person name="Aki S.S."/>
            <person name="Althoff F."/>
            <person name="Araki T."/>
            <person name="Arteaga-Vazquez M.A."/>
            <person name="Balasubrmanian S."/>
            <person name="Barry K."/>
            <person name="Bauer D."/>
            <person name="Boehm C.R."/>
            <person name="Briginshaw L."/>
            <person name="Caballero-Perez J."/>
            <person name="Catarino B."/>
            <person name="Chen F."/>
            <person name="Chiyoda S."/>
            <person name="Chovatia M."/>
            <person name="Davies K.M."/>
            <person name="Delmans M."/>
            <person name="Demura T."/>
            <person name="Dierschke T."/>
            <person name="Dolan L."/>
            <person name="Dorantes-Acosta A.E."/>
            <person name="Eklund D.M."/>
            <person name="Florent S.N."/>
            <person name="Flores-Sandoval E."/>
            <person name="Fujiyama A."/>
            <person name="Fukuzawa H."/>
            <person name="Galik B."/>
            <person name="Grimanelli D."/>
            <person name="Grimwood J."/>
            <person name="Grossniklaus U."/>
            <person name="Hamada T."/>
            <person name="Haseloff J."/>
            <person name="Hetherington A.J."/>
            <person name="Higo A."/>
            <person name="Hirakawa Y."/>
            <person name="Hundley H.N."/>
            <person name="Ikeda Y."/>
            <person name="Inoue K."/>
            <person name="Inoue S.I."/>
            <person name="Ishida S."/>
            <person name="Jia Q."/>
            <person name="Kakita M."/>
            <person name="Kanazawa T."/>
            <person name="Kawai Y."/>
            <person name="Kawashima T."/>
            <person name="Kennedy M."/>
            <person name="Kinose K."/>
            <person name="Kinoshita T."/>
            <person name="Kohara Y."/>
            <person name="Koide E."/>
            <person name="Komatsu K."/>
            <person name="Kopischke S."/>
            <person name="Kubo M."/>
            <person name="Kyozuka J."/>
            <person name="Lagercrantz U."/>
            <person name="Lin S.S."/>
            <person name="Lindquist E."/>
            <person name="Lipzen A.M."/>
            <person name="Lu C.W."/>
            <person name="De Luna E."/>
            <person name="Martienssen R.A."/>
            <person name="Minamino N."/>
            <person name="Mizutani M."/>
            <person name="Mizutani M."/>
            <person name="Mochizuki N."/>
            <person name="Monte I."/>
            <person name="Mosher R."/>
            <person name="Nagasaki H."/>
            <person name="Nakagami H."/>
            <person name="Naramoto S."/>
            <person name="Nishitani K."/>
            <person name="Ohtani M."/>
            <person name="Okamoto T."/>
            <person name="Okumura M."/>
            <person name="Phillips J."/>
            <person name="Pollak B."/>
            <person name="Reinders A."/>
            <person name="Rovekamp M."/>
            <person name="Sano R."/>
            <person name="Sawa S."/>
            <person name="Schmid M.W."/>
            <person name="Shirakawa M."/>
            <person name="Solano R."/>
            <person name="Spunde A."/>
            <person name="Suetsugu N."/>
            <person name="Sugano S."/>
            <person name="Sugiyama A."/>
            <person name="Sun R."/>
            <person name="Suzuki Y."/>
            <person name="Takenaka M."/>
            <person name="Takezawa D."/>
            <person name="Tomogane H."/>
            <person name="Tsuzuki M."/>
            <person name="Ueda T."/>
            <person name="Umeda M."/>
            <person name="Ward J.M."/>
            <person name="Watanabe Y."/>
            <person name="Yazaki K."/>
            <person name="Yokoyama R."/>
            <person name="Yoshitake Y."/>
            <person name="Yotsui I."/>
            <person name="Zachgo S."/>
            <person name="Schmutz J."/>
        </authorList>
    </citation>
    <scope>NUCLEOTIDE SEQUENCE [LARGE SCALE GENOMIC DNA]</scope>
    <source>
        <strain evidence="2">Tak-1</strain>
    </source>
</reference>
<protein>
    <submittedName>
        <fullName evidence="1">Uncharacterized protein</fullName>
    </submittedName>
</protein>
<sequence>MDSSIGTTFNADFEHSEGLNRREEYRLCWNPSSRSEIDDDSPEGRSEWSSLRGTLAECRNSGNFLAAEMEAGVGNDFAEIYQAIADVEHKVQELCTELVRLQASVEIFNPNR</sequence>
<keyword evidence="2" id="KW-1185">Reference proteome</keyword>
<proteinExistence type="predicted"/>
<evidence type="ECO:0000313" key="2">
    <source>
        <dbReference type="Proteomes" id="UP000244005"/>
    </source>
</evidence>
<accession>A0A2R6VZX3</accession>
<dbReference type="EMBL" id="KZ772881">
    <property type="protein sequence ID" value="PTQ27156.1"/>
    <property type="molecule type" value="Genomic_DNA"/>
</dbReference>
<dbReference type="Proteomes" id="UP000244005">
    <property type="component" value="Unassembled WGS sequence"/>
</dbReference>